<proteinExistence type="predicted"/>
<keyword evidence="2" id="KW-1185">Reference proteome</keyword>
<dbReference type="Gene3D" id="2.10.70.10">
    <property type="entry name" value="Complement Module, domain 1"/>
    <property type="match status" value="1"/>
</dbReference>
<comment type="caution">
    <text evidence="1">The sequence shown here is derived from an EMBL/GenBank/DDBJ whole genome shotgun (WGS) entry which is preliminary data.</text>
</comment>
<name>A0A2U2CJ66_9RHOB</name>
<evidence type="ECO:0000313" key="1">
    <source>
        <dbReference type="EMBL" id="PWE31935.1"/>
    </source>
</evidence>
<accession>A0A2U2CJ66</accession>
<protein>
    <submittedName>
        <fullName evidence="1">Hemin uptake protein HemP</fullName>
    </submittedName>
</protein>
<dbReference type="Pfam" id="PF10636">
    <property type="entry name" value="hemP"/>
    <property type="match status" value="1"/>
</dbReference>
<dbReference type="AlphaFoldDB" id="A0A2U2CJ66"/>
<gene>
    <name evidence="1" type="ORF">C4N9_00945</name>
</gene>
<organism evidence="1 2">
    <name type="scientific">Pararhodobacter marinus</name>
    <dbReference type="NCBI Taxonomy" id="2184063"/>
    <lineage>
        <taxon>Bacteria</taxon>
        <taxon>Pseudomonadati</taxon>
        <taxon>Pseudomonadota</taxon>
        <taxon>Alphaproteobacteria</taxon>
        <taxon>Rhodobacterales</taxon>
        <taxon>Paracoccaceae</taxon>
        <taxon>Pararhodobacter</taxon>
    </lineage>
</organism>
<reference evidence="1 2" key="1">
    <citation type="submission" date="2018-05" db="EMBL/GenBank/DDBJ databases">
        <title>Pararhodobacter marina sp. nov., isolated from deep-sea water of the Indian Ocean.</title>
        <authorList>
            <person name="Lai Q.Sr."/>
            <person name="Liu X."/>
            <person name="Shao Z."/>
        </authorList>
    </citation>
    <scope>NUCLEOTIDE SEQUENCE [LARGE SCALE GENOMIC DNA]</scope>
    <source>
        <strain evidence="1 2">CIC4N-9</strain>
    </source>
</reference>
<dbReference type="EMBL" id="QEYD01000001">
    <property type="protein sequence ID" value="PWE31935.1"/>
    <property type="molecule type" value="Genomic_DNA"/>
</dbReference>
<dbReference type="InterPro" id="IPR019600">
    <property type="entry name" value="Hemin_uptake_protein_HemP"/>
</dbReference>
<dbReference type="OrthoDB" id="7691333at2"/>
<sequence length="58" mass="6460">MSLYSQPDFTRSSPVMRNDLPLHSARALTQGGTQAQIELDGKVYDLRITRAGKLILTK</sequence>
<evidence type="ECO:0000313" key="2">
    <source>
        <dbReference type="Proteomes" id="UP000244940"/>
    </source>
</evidence>
<dbReference type="Proteomes" id="UP000244940">
    <property type="component" value="Unassembled WGS sequence"/>
</dbReference>